<name>A0A7T7XMR0_9SPIR</name>
<keyword evidence="3" id="KW-1185">Reference proteome</keyword>
<dbReference type="AlphaFoldDB" id="A0A7T7XMR0"/>
<proteinExistence type="predicted"/>
<reference evidence="2" key="1">
    <citation type="submission" date="2021-01" db="EMBL/GenBank/DDBJ databases">
        <title>Description of Breznakiella homolactica.</title>
        <authorList>
            <person name="Song Y."/>
            <person name="Brune A."/>
        </authorList>
    </citation>
    <scope>NUCLEOTIDE SEQUENCE</scope>
    <source>
        <strain evidence="2">RmG30</strain>
    </source>
</reference>
<dbReference type="Proteomes" id="UP000595917">
    <property type="component" value="Chromosome"/>
</dbReference>
<accession>A0A7T7XMR0</accession>
<gene>
    <name evidence="2" type="ORF">JFL75_19705</name>
</gene>
<protein>
    <submittedName>
        <fullName evidence="2">Uncharacterized protein</fullName>
    </submittedName>
</protein>
<organism evidence="2 3">
    <name type="scientific">Breznakiella homolactica</name>
    <dbReference type="NCBI Taxonomy" id="2798577"/>
    <lineage>
        <taxon>Bacteria</taxon>
        <taxon>Pseudomonadati</taxon>
        <taxon>Spirochaetota</taxon>
        <taxon>Spirochaetia</taxon>
        <taxon>Spirochaetales</taxon>
        <taxon>Breznakiellaceae</taxon>
        <taxon>Breznakiella</taxon>
    </lineage>
</organism>
<sequence>MYKRICFIMVLFLILNCFVFSQNGSSSEIAAEPAQKQGSLKALIGITLQPYAFWRSGQWVRHYPDNSYNYFSDKDGLVFDLDSNRFTTYEGELWHKKGFNVGISLDLDNNFVGKLYNFLGRVGYKNAAIRVSGGKLAGDAWWDGGYVSGQPDSTNVDTKYLSVDLLIPMWWIKDNEQEGIYNFGRYFGLSYTRYEMPLEFQALTDDKWAYPVYEDTISFNTYGLIIGFETMNWQIITRREGFFLWLYTQDTLFGGPIEISDEGARRLSEANPGKTITAKKFFLVGVQYDLTVGLGWSKQIGKSMLGVGLGYNISGRGMVTFGGGQPSDSEITPQSFPYLFRHGVVLKAAFSR</sequence>
<evidence type="ECO:0000313" key="3">
    <source>
        <dbReference type="Proteomes" id="UP000595917"/>
    </source>
</evidence>
<evidence type="ECO:0000313" key="2">
    <source>
        <dbReference type="EMBL" id="QQO09128.1"/>
    </source>
</evidence>
<keyword evidence="1" id="KW-0732">Signal</keyword>
<dbReference type="KEGG" id="bhc:JFL75_19705"/>
<feature type="signal peptide" evidence="1">
    <location>
        <begin position="1"/>
        <end position="21"/>
    </location>
</feature>
<feature type="chain" id="PRO_5031387102" evidence="1">
    <location>
        <begin position="22"/>
        <end position="352"/>
    </location>
</feature>
<dbReference type="RefSeq" id="WP_215626433.1">
    <property type="nucleotide sequence ID" value="NZ_CP067089.2"/>
</dbReference>
<evidence type="ECO:0000256" key="1">
    <source>
        <dbReference type="SAM" id="SignalP"/>
    </source>
</evidence>
<dbReference type="EMBL" id="CP067089">
    <property type="protein sequence ID" value="QQO09128.1"/>
    <property type="molecule type" value="Genomic_DNA"/>
</dbReference>